<dbReference type="KEGG" id="pfy:PFICI_00039"/>
<keyword evidence="15" id="KW-1185">Reference proteome</keyword>
<keyword evidence="6" id="KW-0285">Flavoprotein</keyword>
<dbReference type="OrthoDB" id="438553at2759"/>
<dbReference type="InterPro" id="IPR036188">
    <property type="entry name" value="FAD/NAD-bd_sf"/>
</dbReference>
<proteinExistence type="inferred from homology"/>
<comment type="catalytic activity">
    <reaction evidence="11">
        <text>protoporphyrinogen IX + 3 O2 = protoporphyrin IX + 3 H2O2</text>
        <dbReference type="Rhea" id="RHEA:25576"/>
        <dbReference type="ChEBI" id="CHEBI:15379"/>
        <dbReference type="ChEBI" id="CHEBI:16240"/>
        <dbReference type="ChEBI" id="CHEBI:57306"/>
        <dbReference type="ChEBI" id="CHEBI:57307"/>
        <dbReference type="EC" id="1.3.3.4"/>
    </reaction>
</comment>
<feature type="region of interest" description="Disordered" evidence="12">
    <location>
        <begin position="62"/>
        <end position="95"/>
    </location>
</feature>
<dbReference type="RefSeq" id="XP_007826811.1">
    <property type="nucleotide sequence ID" value="XM_007828620.1"/>
</dbReference>
<dbReference type="GO" id="GO:0006782">
    <property type="term" value="P:protoporphyrinogen IX biosynthetic process"/>
    <property type="evidence" value="ECO:0007669"/>
    <property type="project" value="UniProtKB-UniPathway"/>
</dbReference>
<evidence type="ECO:0000256" key="9">
    <source>
        <dbReference type="ARBA" id="ARBA00023133"/>
    </source>
</evidence>
<name>W3XLS6_PESFW</name>
<dbReference type="InterPro" id="IPR002937">
    <property type="entry name" value="Amino_oxidase"/>
</dbReference>
<dbReference type="InParanoid" id="W3XLS6"/>
<accession>W3XLS6</accession>
<dbReference type="GO" id="GO:0004729">
    <property type="term" value="F:oxygen-dependent protoporphyrinogen oxidase activity"/>
    <property type="evidence" value="ECO:0007669"/>
    <property type="project" value="UniProtKB-EC"/>
</dbReference>
<dbReference type="PANTHER" id="PTHR42923:SF3">
    <property type="entry name" value="PROTOPORPHYRINOGEN OXIDASE"/>
    <property type="match status" value="1"/>
</dbReference>
<keyword evidence="7" id="KW-0274">FAD</keyword>
<evidence type="ECO:0000313" key="14">
    <source>
        <dbReference type="EMBL" id="ETS86211.1"/>
    </source>
</evidence>
<comment type="pathway">
    <text evidence="3">Porphyrin-containing compound metabolism; protoporphyrin-IX biosynthesis; protoporphyrin-IX from protoporphyrinogen-IX: step 1/1.</text>
</comment>
<protein>
    <recommendedName>
        <fullName evidence="5">protoporphyrinogen oxidase</fullName>
        <ecNumber evidence="5">1.3.3.4</ecNumber>
    </recommendedName>
</protein>
<dbReference type="eggNOG" id="KOG1276">
    <property type="taxonomic scope" value="Eukaryota"/>
</dbReference>
<dbReference type="UniPathway" id="UPA00251">
    <property type="reaction ID" value="UER00324"/>
</dbReference>
<feature type="domain" description="Amine oxidase" evidence="13">
    <location>
        <begin position="105"/>
        <end position="615"/>
    </location>
</feature>
<dbReference type="AlphaFoldDB" id="W3XLS6"/>
<feature type="region of interest" description="Disordered" evidence="12">
    <location>
        <begin position="711"/>
        <end position="734"/>
    </location>
</feature>
<sequence>MASRHPEELFIALLRSTYSNAGHGLVQRRPAIAPSKLPTATRGLSYLALSHTRPLRSAQVQRLSASNERRRGYAVASKPKQPPKQPPPQQKREPKRQIAVLGGGITGLTAAHYLARSAPNTHITLYEASDRLGGWIHGVPTEVKTPDGQNAEVLMQRGPRMLRSGASTPKYDDLVLYDVIANLGIQDQIIYPKGAAESRYIYYPDHLVQLPKAEPSWDNIIKAIRSYFSESLWDGVFNAASGWAMRFSRTTDVVEQKRKEITNKAAAFDKDETVAEFLGRIFGDRNSPVIDNMVSPMLHGIYGGDVHKLSAKHTIFEKFWLQDMYPLYNGEAWVWRKDLHLHNDILDGPNRRAVIQMAERGTHHNLLAFRDGLVTLIDALTTDLARCKNVTIRTDTPVSALELKGNKIVVSKAGNEKQSLMYDQVLSTLYAGHLAQIAQPADSLPSLADIEAVTIMVVNLWYPNQDLLQDNPGFGYLIPQSVPPDENPECALGVLFDSDIEMGNETKGTKLTVMLGGHYWSDWSILPDEEMAIAMARSIVERHLGISQSEPFKAGAKMCKDCLPQHTVGHVDRLRKAHYELSAAFQGKLMVAGPSYTSVGVIPAMRAGYDAAMRMAQGHGHPWSTRLDEDGGVWHWHNDAYVRAKKVFGNVSRDEPMDHVGSTGLEWTTESQILQMSAMPAKYMFFKKFTGPGERFLDQEGNWRVDPEALFKIPPDLPTGEEEETVQPPKGNDK</sequence>
<dbReference type="GeneID" id="19265052"/>
<dbReference type="SUPFAM" id="SSF51905">
    <property type="entry name" value="FAD/NAD(P)-binding domain"/>
    <property type="match status" value="1"/>
</dbReference>
<evidence type="ECO:0000256" key="10">
    <source>
        <dbReference type="ARBA" id="ARBA00023244"/>
    </source>
</evidence>
<evidence type="ECO:0000256" key="5">
    <source>
        <dbReference type="ARBA" id="ARBA00012867"/>
    </source>
</evidence>
<dbReference type="InterPro" id="IPR050464">
    <property type="entry name" value="Zeta_carotene_desat/Oxidored"/>
</dbReference>
<dbReference type="Proteomes" id="UP000030651">
    <property type="component" value="Unassembled WGS sequence"/>
</dbReference>
<comment type="similarity">
    <text evidence="4">Belongs to the protoporphyrinogen/coproporphyrinogen oxidase family. Protoporphyrinogen oxidase subfamily.</text>
</comment>
<evidence type="ECO:0000313" key="15">
    <source>
        <dbReference type="Proteomes" id="UP000030651"/>
    </source>
</evidence>
<dbReference type="InterPro" id="IPR004572">
    <property type="entry name" value="Protoporphyrinogen_oxidase"/>
</dbReference>
<keyword evidence="9" id="KW-0350">Heme biosynthesis</keyword>
<dbReference type="Pfam" id="PF01593">
    <property type="entry name" value="Amino_oxidase"/>
    <property type="match status" value="1"/>
</dbReference>
<dbReference type="EMBL" id="KI912109">
    <property type="protein sequence ID" value="ETS86211.1"/>
    <property type="molecule type" value="Genomic_DNA"/>
</dbReference>
<keyword evidence="10" id="KW-0627">Porphyrin biosynthesis</keyword>
<evidence type="ECO:0000256" key="8">
    <source>
        <dbReference type="ARBA" id="ARBA00023002"/>
    </source>
</evidence>
<dbReference type="Gene3D" id="3.50.50.60">
    <property type="entry name" value="FAD/NAD(P)-binding domain"/>
    <property type="match status" value="1"/>
</dbReference>
<feature type="compositionally biased region" description="Pro residues" evidence="12">
    <location>
        <begin position="80"/>
        <end position="89"/>
    </location>
</feature>
<evidence type="ECO:0000256" key="4">
    <source>
        <dbReference type="ARBA" id="ARBA00010551"/>
    </source>
</evidence>
<comment type="function">
    <text evidence="2">Catalyzes the 6-electron oxidation of protoporphyrinogen-IX to form protoporphyrin-IX.</text>
</comment>
<dbReference type="GO" id="GO:0005743">
    <property type="term" value="C:mitochondrial inner membrane"/>
    <property type="evidence" value="ECO:0007669"/>
    <property type="project" value="TreeGrafter"/>
</dbReference>
<dbReference type="FunCoup" id="W3XLS6">
    <property type="interactions" value="533"/>
</dbReference>
<evidence type="ECO:0000256" key="7">
    <source>
        <dbReference type="ARBA" id="ARBA00022827"/>
    </source>
</evidence>
<dbReference type="SUPFAM" id="SSF54373">
    <property type="entry name" value="FAD-linked reductases, C-terminal domain"/>
    <property type="match status" value="1"/>
</dbReference>
<evidence type="ECO:0000256" key="2">
    <source>
        <dbReference type="ARBA" id="ARBA00002600"/>
    </source>
</evidence>
<evidence type="ECO:0000256" key="12">
    <source>
        <dbReference type="SAM" id="MobiDB-lite"/>
    </source>
</evidence>
<evidence type="ECO:0000256" key="1">
    <source>
        <dbReference type="ARBA" id="ARBA00001974"/>
    </source>
</evidence>
<organism evidence="14 15">
    <name type="scientific">Pestalotiopsis fici (strain W106-1 / CGMCC3.15140)</name>
    <dbReference type="NCBI Taxonomy" id="1229662"/>
    <lineage>
        <taxon>Eukaryota</taxon>
        <taxon>Fungi</taxon>
        <taxon>Dikarya</taxon>
        <taxon>Ascomycota</taxon>
        <taxon>Pezizomycotina</taxon>
        <taxon>Sordariomycetes</taxon>
        <taxon>Xylariomycetidae</taxon>
        <taxon>Amphisphaeriales</taxon>
        <taxon>Sporocadaceae</taxon>
        <taxon>Pestalotiopsis</taxon>
    </lineage>
</organism>
<dbReference type="PANTHER" id="PTHR42923">
    <property type="entry name" value="PROTOPORPHYRINOGEN OXIDASE"/>
    <property type="match status" value="1"/>
</dbReference>
<comment type="cofactor">
    <cofactor evidence="1">
        <name>FAD</name>
        <dbReference type="ChEBI" id="CHEBI:57692"/>
    </cofactor>
</comment>
<dbReference type="NCBIfam" id="TIGR00562">
    <property type="entry name" value="proto_IX_ox"/>
    <property type="match status" value="1"/>
</dbReference>
<dbReference type="STRING" id="1229662.W3XLS6"/>
<evidence type="ECO:0000256" key="6">
    <source>
        <dbReference type="ARBA" id="ARBA00022630"/>
    </source>
</evidence>
<dbReference type="EC" id="1.3.3.4" evidence="5"/>
<evidence type="ECO:0000256" key="3">
    <source>
        <dbReference type="ARBA" id="ARBA00005073"/>
    </source>
</evidence>
<keyword evidence="8" id="KW-0560">Oxidoreductase</keyword>
<evidence type="ECO:0000259" key="13">
    <source>
        <dbReference type="Pfam" id="PF01593"/>
    </source>
</evidence>
<reference evidence="15" key="1">
    <citation type="journal article" date="2015" name="BMC Genomics">
        <title>Genomic and transcriptomic analysis of the endophytic fungus Pestalotiopsis fici reveals its lifestyle and high potential for synthesis of natural products.</title>
        <authorList>
            <person name="Wang X."/>
            <person name="Zhang X."/>
            <person name="Liu L."/>
            <person name="Xiang M."/>
            <person name="Wang W."/>
            <person name="Sun X."/>
            <person name="Che Y."/>
            <person name="Guo L."/>
            <person name="Liu G."/>
            <person name="Guo L."/>
            <person name="Wang C."/>
            <person name="Yin W.B."/>
            <person name="Stadler M."/>
            <person name="Zhang X."/>
            <person name="Liu X."/>
        </authorList>
    </citation>
    <scope>NUCLEOTIDE SEQUENCE [LARGE SCALE GENOMIC DNA]</scope>
    <source>
        <strain evidence="15">W106-1 / CGMCC3.15140</strain>
    </source>
</reference>
<dbReference type="HOGENOM" id="CLU_009629_1_0_1"/>
<evidence type="ECO:0000256" key="11">
    <source>
        <dbReference type="ARBA" id="ARBA00047554"/>
    </source>
</evidence>
<dbReference type="OMA" id="NKITIMM"/>
<gene>
    <name evidence="14" type="ORF">PFICI_00039</name>
</gene>